<dbReference type="KEGG" id="mhk:DFR87_05860"/>
<dbReference type="GeneID" id="36834848"/>
<dbReference type="Proteomes" id="UP000247586">
    <property type="component" value="Chromosome"/>
</dbReference>
<dbReference type="STRING" id="1293036.GCA_001315825_00949"/>
<feature type="coiled-coil region" evidence="1">
    <location>
        <begin position="74"/>
        <end position="108"/>
    </location>
</feature>
<dbReference type="Pfam" id="PF08279">
    <property type="entry name" value="HTH_11"/>
    <property type="match status" value="1"/>
</dbReference>
<reference evidence="3 4" key="1">
    <citation type="submission" date="2018-05" db="EMBL/GenBank/DDBJ databases">
        <title>Complete Genome Sequences of Extremely Thermoacidophilic, Metal-Mobilizing Type-Strain Members of the Archaeal Family Sulfolobaceae: Acidianus brierleyi DSM-1651T, Acidianus sulfidivorans DSM-18786T, Metallosphaera hakonensis DSM-7519T, and Metallosphaera prunae DSM-10039T.</title>
        <authorList>
            <person name="Counts J.A."/>
            <person name="Kelly R.M."/>
        </authorList>
    </citation>
    <scope>NUCLEOTIDE SEQUENCE [LARGE SCALE GENOMIC DNA]</scope>
    <source>
        <strain evidence="3 4">HO1-1</strain>
    </source>
</reference>
<proteinExistence type="predicted"/>
<reference evidence="4" key="3">
    <citation type="submission" date="2020-03" db="EMBL/GenBank/DDBJ databases">
        <title>Sequencing and Assembly of Multiple Reported Metal-Biooxidizing Members of the Extremely Thermoacidophilic Archaeal Family Sulfolobaceae.</title>
        <authorList>
            <person name="Counts J.A."/>
            <person name="Kelly R.M."/>
        </authorList>
    </citation>
    <scope>NUCLEOTIDE SEQUENCE [LARGE SCALE GENOMIC DNA]</scope>
    <source>
        <strain evidence="4">HO1-1</strain>
    </source>
</reference>
<evidence type="ECO:0000313" key="4">
    <source>
        <dbReference type="Proteomes" id="UP000247586"/>
    </source>
</evidence>
<dbReference type="RefSeq" id="WP_110369113.1">
    <property type="nucleotide sequence ID" value="NZ_CP029287.2"/>
</dbReference>
<dbReference type="EMBL" id="CP029287">
    <property type="protein sequence ID" value="AWR99308.1"/>
    <property type="molecule type" value="Genomic_DNA"/>
</dbReference>
<evidence type="ECO:0000259" key="2">
    <source>
        <dbReference type="Pfam" id="PF08279"/>
    </source>
</evidence>
<gene>
    <name evidence="3" type="ORF">DFR87_05860</name>
</gene>
<dbReference type="SUPFAM" id="SSF46785">
    <property type="entry name" value="Winged helix' DNA-binding domain"/>
    <property type="match status" value="1"/>
</dbReference>
<dbReference type="Gene3D" id="1.10.10.10">
    <property type="entry name" value="Winged helix-like DNA-binding domain superfamily/Winged helix DNA-binding domain"/>
    <property type="match status" value="1"/>
</dbReference>
<evidence type="ECO:0000256" key="1">
    <source>
        <dbReference type="SAM" id="Coils"/>
    </source>
</evidence>
<dbReference type="InterPro" id="IPR036390">
    <property type="entry name" value="WH_DNA-bd_sf"/>
</dbReference>
<feature type="domain" description="Helix-turn-helix type 11" evidence="2">
    <location>
        <begin position="6"/>
        <end position="48"/>
    </location>
</feature>
<evidence type="ECO:0000313" key="3">
    <source>
        <dbReference type="EMBL" id="AWR99308.1"/>
    </source>
</evidence>
<accession>A0A2U9ITF9</accession>
<keyword evidence="4" id="KW-1185">Reference proteome</keyword>
<organism evidence="3 4">
    <name type="scientific">Metallosphaera hakonensis JCM 8857 = DSM 7519</name>
    <dbReference type="NCBI Taxonomy" id="1293036"/>
    <lineage>
        <taxon>Archaea</taxon>
        <taxon>Thermoproteota</taxon>
        <taxon>Thermoprotei</taxon>
        <taxon>Sulfolobales</taxon>
        <taxon>Sulfolobaceae</taxon>
        <taxon>Metallosphaera</taxon>
    </lineage>
</organism>
<protein>
    <submittedName>
        <fullName evidence="3">Winged helix-turn-helix domain-containing protein</fullName>
    </submittedName>
</protein>
<dbReference type="OrthoDB" id="41721at2157"/>
<name>A0A2U9ITF9_9CREN</name>
<sequence>MELTPRLQDIIEILKVKGEVNVQDLALQLKVSPKTAKGYVRELERLGYASMDESGNIKLALDNSNQIEKILKIVEIHDGQIERLRKEIEELRKELHELKKRRNPKELKR</sequence>
<reference evidence="4" key="2">
    <citation type="submission" date="2020-03" db="EMBL/GenBank/DDBJ databases">
        <title>Complete Genome Sequences of Extremely Thermoacidophilic, Metal-Mobilizing Type-Strain Members of the Archaeal Family Sulfolobaceae: Acidianus brierleyi DSM-1651T, Acidianus sulfidivorans DSM-18786T, Metallosphaera hakonensis DSM-7519T, and Metallosphaera prunae DSM-10039T.</title>
        <authorList>
            <person name="Counts J.A."/>
            <person name="Kelly R.M."/>
        </authorList>
    </citation>
    <scope>NUCLEOTIDE SEQUENCE [LARGE SCALE GENOMIC DNA]</scope>
    <source>
        <strain evidence="4">HO1-1</strain>
    </source>
</reference>
<dbReference type="AlphaFoldDB" id="A0A2U9ITF9"/>
<dbReference type="InterPro" id="IPR036388">
    <property type="entry name" value="WH-like_DNA-bd_sf"/>
</dbReference>
<keyword evidence="1" id="KW-0175">Coiled coil</keyword>
<dbReference type="InterPro" id="IPR013196">
    <property type="entry name" value="HTH_11"/>
</dbReference>